<feature type="region of interest" description="Disordered" evidence="1">
    <location>
        <begin position="24"/>
        <end position="43"/>
    </location>
</feature>
<protein>
    <submittedName>
        <fullName evidence="2">Uncharacterized protein</fullName>
    </submittedName>
</protein>
<evidence type="ECO:0000313" key="3">
    <source>
        <dbReference type="Proteomes" id="UP000077202"/>
    </source>
</evidence>
<dbReference type="Proteomes" id="UP000077202">
    <property type="component" value="Unassembled WGS sequence"/>
</dbReference>
<organism evidence="2 3">
    <name type="scientific">Marchantia polymorpha subsp. ruderalis</name>
    <dbReference type="NCBI Taxonomy" id="1480154"/>
    <lineage>
        <taxon>Eukaryota</taxon>
        <taxon>Viridiplantae</taxon>
        <taxon>Streptophyta</taxon>
        <taxon>Embryophyta</taxon>
        <taxon>Marchantiophyta</taxon>
        <taxon>Marchantiopsida</taxon>
        <taxon>Marchantiidae</taxon>
        <taxon>Marchantiales</taxon>
        <taxon>Marchantiaceae</taxon>
        <taxon>Marchantia</taxon>
    </lineage>
</organism>
<proteinExistence type="predicted"/>
<dbReference type="AlphaFoldDB" id="A0A176WEG4"/>
<keyword evidence="3" id="KW-1185">Reference proteome</keyword>
<evidence type="ECO:0000256" key="1">
    <source>
        <dbReference type="SAM" id="MobiDB-lite"/>
    </source>
</evidence>
<reference evidence="2" key="1">
    <citation type="submission" date="2016-03" db="EMBL/GenBank/DDBJ databases">
        <title>Mechanisms controlling the formation of the plant cell surface in tip-growing cells are functionally conserved among land plants.</title>
        <authorList>
            <person name="Honkanen S."/>
            <person name="Jones V.A."/>
            <person name="Morieri G."/>
            <person name="Champion C."/>
            <person name="Hetherington A.J."/>
            <person name="Kelly S."/>
            <person name="Saint-Marcoux D."/>
            <person name="Proust H."/>
            <person name="Prescott H."/>
            <person name="Dolan L."/>
        </authorList>
    </citation>
    <scope>NUCLEOTIDE SEQUENCE [LARGE SCALE GENOMIC DNA]</scope>
    <source>
        <tissue evidence="2">Whole gametophyte</tissue>
    </source>
</reference>
<sequence length="154" mass="15781">MWPMRPSLNVAAAAATLRTGAERAEGRASSCRGEEVGEARGEEADRWLAAGAGSYEGEGERGTGDGGGWGWGAMSIWAVSAVVVKRRRRSSGMGGRGAGGGREGGREAGRELSAMKVVDGTRHSTGSGGVSRKTVEKRALAKGNGIFSPESICA</sequence>
<name>A0A176WEG4_MARPO</name>
<feature type="region of interest" description="Disordered" evidence="1">
    <location>
        <begin position="87"/>
        <end position="135"/>
    </location>
</feature>
<feature type="region of interest" description="Disordered" evidence="1">
    <location>
        <begin position="49"/>
        <end position="69"/>
    </location>
</feature>
<feature type="compositionally biased region" description="Gly residues" evidence="1">
    <location>
        <begin position="92"/>
        <end position="102"/>
    </location>
</feature>
<evidence type="ECO:0000313" key="2">
    <source>
        <dbReference type="EMBL" id="OAE30665.1"/>
    </source>
</evidence>
<gene>
    <name evidence="2" type="ORF">AXG93_1069s1020</name>
</gene>
<comment type="caution">
    <text evidence="2">The sequence shown here is derived from an EMBL/GenBank/DDBJ whole genome shotgun (WGS) entry which is preliminary data.</text>
</comment>
<dbReference type="EMBL" id="LVLJ01001280">
    <property type="protein sequence ID" value="OAE30665.1"/>
    <property type="molecule type" value="Genomic_DNA"/>
</dbReference>
<accession>A0A176WEG4</accession>